<dbReference type="EC" id="2.7.6.2" evidence="5"/>
<accession>A0ABQ0H302</accession>
<dbReference type="Proteomes" id="UP001628091">
    <property type="component" value="Unassembled WGS sequence"/>
</dbReference>
<dbReference type="InterPro" id="IPR053149">
    <property type="entry name" value="TPK"/>
</dbReference>
<evidence type="ECO:0000256" key="3">
    <source>
        <dbReference type="ARBA" id="ARBA00022777"/>
    </source>
</evidence>
<evidence type="ECO:0000313" key="7">
    <source>
        <dbReference type="EMBL" id="GAB1583282.1"/>
    </source>
</evidence>
<keyword evidence="2" id="KW-0547">Nucleotide-binding</keyword>
<dbReference type="RefSeq" id="WP_407865745.1">
    <property type="nucleotide sequence ID" value="NZ_BAAFZP010000001.1"/>
</dbReference>
<dbReference type="NCBIfam" id="TIGR01378">
    <property type="entry name" value="thi_PPkinase"/>
    <property type="match status" value="1"/>
</dbReference>
<dbReference type="InterPro" id="IPR007373">
    <property type="entry name" value="Thiamin_PyroPKinase_B1-bd"/>
</dbReference>
<evidence type="ECO:0000256" key="1">
    <source>
        <dbReference type="ARBA" id="ARBA00022679"/>
    </source>
</evidence>
<dbReference type="InterPro" id="IPR036759">
    <property type="entry name" value="TPK_catalytic_sf"/>
</dbReference>
<dbReference type="InterPro" id="IPR006282">
    <property type="entry name" value="Thi_PPkinase"/>
</dbReference>
<evidence type="ECO:0000259" key="6">
    <source>
        <dbReference type="SMART" id="SM00983"/>
    </source>
</evidence>
<dbReference type="SUPFAM" id="SSF63999">
    <property type="entry name" value="Thiamin pyrophosphokinase, catalytic domain"/>
    <property type="match status" value="1"/>
</dbReference>
<evidence type="ECO:0000256" key="2">
    <source>
        <dbReference type="ARBA" id="ARBA00022741"/>
    </source>
</evidence>
<keyword evidence="1" id="KW-0808">Transferase</keyword>
<keyword evidence="4" id="KW-0067">ATP-binding</keyword>
<keyword evidence="3" id="KW-0418">Kinase</keyword>
<proteinExistence type="predicted"/>
<dbReference type="EMBL" id="BAAFZP010000001">
    <property type="protein sequence ID" value="GAB1583282.1"/>
    <property type="molecule type" value="Genomic_DNA"/>
</dbReference>
<gene>
    <name evidence="7" type="ORF">PPNSA23_32250</name>
</gene>
<name>A0ABQ0H302_9HYPH</name>
<keyword evidence="8" id="KW-1185">Reference proteome</keyword>
<evidence type="ECO:0000256" key="4">
    <source>
        <dbReference type="ARBA" id="ARBA00022840"/>
    </source>
</evidence>
<comment type="caution">
    <text evidence="7">The sequence shown here is derived from an EMBL/GenBank/DDBJ whole genome shotgun (WGS) entry which is preliminary data.</text>
</comment>
<dbReference type="PANTHER" id="PTHR41299:SF1">
    <property type="entry name" value="THIAMINE PYROPHOSPHOKINASE"/>
    <property type="match status" value="1"/>
</dbReference>
<dbReference type="CDD" id="cd07995">
    <property type="entry name" value="TPK"/>
    <property type="match status" value="1"/>
</dbReference>
<dbReference type="SMART" id="SM00983">
    <property type="entry name" value="TPK_B1_binding"/>
    <property type="match status" value="1"/>
</dbReference>
<dbReference type="Gene3D" id="3.40.50.10240">
    <property type="entry name" value="Thiamin pyrophosphokinase, catalytic domain"/>
    <property type="match status" value="1"/>
</dbReference>
<evidence type="ECO:0000256" key="5">
    <source>
        <dbReference type="NCBIfam" id="TIGR01378"/>
    </source>
</evidence>
<protein>
    <recommendedName>
        <fullName evidence="5">Thiamine diphosphokinase</fullName>
        <ecNumber evidence="5">2.7.6.2</ecNumber>
    </recommendedName>
</protein>
<sequence length="221" mass="23616">MSKFVILLGGHLTVTDRLKRQIAGARVLAADSGMRHAEALGVEPELWLGDFDSTSPALARRYEHVPRRTFPAAKDMTDGELALSEAFALGATSIILCGAFGGMRADHTMLHLTMAVAQAAEGRDILLSSGIEEAWPILPGKYNPDLPSGTLFSIIGFTELQGLTITSAEWPLDNVKVPFGSSLTVSNVVRGTLGVFLRSGCGVLVATLEGERDRPIVNTTR</sequence>
<dbReference type="Pfam" id="PF04263">
    <property type="entry name" value="TPK_catalytic"/>
    <property type="match status" value="1"/>
</dbReference>
<evidence type="ECO:0000313" key="8">
    <source>
        <dbReference type="Proteomes" id="UP001628091"/>
    </source>
</evidence>
<dbReference type="PANTHER" id="PTHR41299">
    <property type="entry name" value="THIAMINE PYROPHOSPHOKINASE"/>
    <property type="match status" value="1"/>
</dbReference>
<feature type="domain" description="Thiamin pyrophosphokinase thiamin-binding" evidence="6">
    <location>
        <begin position="140"/>
        <end position="203"/>
    </location>
</feature>
<organism evidence="7 8">
    <name type="scientific">Phyllobacterium phragmitis</name>
    <dbReference type="NCBI Taxonomy" id="2670329"/>
    <lineage>
        <taxon>Bacteria</taxon>
        <taxon>Pseudomonadati</taxon>
        <taxon>Pseudomonadota</taxon>
        <taxon>Alphaproteobacteria</taxon>
        <taxon>Hyphomicrobiales</taxon>
        <taxon>Phyllobacteriaceae</taxon>
        <taxon>Phyllobacterium</taxon>
    </lineage>
</organism>
<reference evidence="7 8" key="1">
    <citation type="submission" date="2024-10" db="EMBL/GenBank/DDBJ databases">
        <title>Isolation, draft genome sequencing and identification of Phyllobacterium sp. NSA23, isolated from leaf soil.</title>
        <authorList>
            <person name="Akita H."/>
        </authorList>
    </citation>
    <scope>NUCLEOTIDE SEQUENCE [LARGE SCALE GENOMIC DNA]</scope>
    <source>
        <strain evidence="7 8">NSA23</strain>
    </source>
</reference>
<dbReference type="InterPro" id="IPR007371">
    <property type="entry name" value="TPK_catalytic"/>
</dbReference>
<dbReference type="Pfam" id="PF04265">
    <property type="entry name" value="TPK_B1_binding"/>
    <property type="match status" value="1"/>
</dbReference>